<keyword evidence="2" id="KW-1185">Reference proteome</keyword>
<reference evidence="2" key="1">
    <citation type="submission" date="2016-10" db="EMBL/GenBank/DDBJ databases">
        <authorList>
            <person name="Wegmann U."/>
        </authorList>
    </citation>
    <scope>NUCLEOTIDE SEQUENCE [LARGE SCALE GENOMIC DNA]</scope>
</reference>
<name>A0A1K1LDL5_9BACT</name>
<evidence type="ECO:0000313" key="2">
    <source>
        <dbReference type="Proteomes" id="UP000186323"/>
    </source>
</evidence>
<sequence length="43" mass="4987">MPKTLFKRVSAGNKLSCTALKRCKCRINVCCPSRSWRTSRRKD</sequence>
<organism evidence="1 2">
    <name type="scientific">Desulfovibrio piger</name>
    <dbReference type="NCBI Taxonomy" id="901"/>
    <lineage>
        <taxon>Bacteria</taxon>
        <taxon>Pseudomonadati</taxon>
        <taxon>Thermodesulfobacteriota</taxon>
        <taxon>Desulfovibrionia</taxon>
        <taxon>Desulfovibrionales</taxon>
        <taxon>Desulfovibrionaceae</taxon>
        <taxon>Desulfovibrio</taxon>
    </lineage>
</organism>
<gene>
    <name evidence="1" type="ORF">DESPIGER_0940</name>
</gene>
<accession>A0A1K1LDL5</accession>
<dbReference type="Proteomes" id="UP000186323">
    <property type="component" value="Chromosome I"/>
</dbReference>
<dbReference type="KEGG" id="dpg:DESPIGER_0940"/>
<evidence type="ECO:0000313" key="1">
    <source>
        <dbReference type="EMBL" id="SFV72803.1"/>
    </source>
</evidence>
<protein>
    <submittedName>
        <fullName evidence="1">Uncharacterized protein</fullName>
    </submittedName>
</protein>
<dbReference type="AlphaFoldDB" id="A0A1K1LDL5"/>
<proteinExistence type="predicted"/>
<dbReference type="EMBL" id="LT630450">
    <property type="protein sequence ID" value="SFV72803.1"/>
    <property type="molecule type" value="Genomic_DNA"/>
</dbReference>